<accession>A0A8H5BII4</accession>
<keyword evidence="5" id="KW-1015">Disulfide bond</keyword>
<keyword evidence="3" id="KW-0560">Oxidoreductase</keyword>
<dbReference type="PROSITE" id="PS00080">
    <property type="entry name" value="MULTICOPPER_OXIDASE2"/>
    <property type="match status" value="1"/>
</dbReference>
<evidence type="ECO:0000259" key="8">
    <source>
        <dbReference type="Pfam" id="PF07731"/>
    </source>
</evidence>
<organism evidence="10 11">
    <name type="scientific">Psilocybe cf. subviscida</name>
    <dbReference type="NCBI Taxonomy" id="2480587"/>
    <lineage>
        <taxon>Eukaryota</taxon>
        <taxon>Fungi</taxon>
        <taxon>Dikarya</taxon>
        <taxon>Basidiomycota</taxon>
        <taxon>Agaricomycotina</taxon>
        <taxon>Agaricomycetes</taxon>
        <taxon>Agaricomycetidae</taxon>
        <taxon>Agaricales</taxon>
        <taxon>Agaricineae</taxon>
        <taxon>Strophariaceae</taxon>
        <taxon>Psilocybe</taxon>
    </lineage>
</organism>
<dbReference type="EMBL" id="JAACJJ010000017">
    <property type="protein sequence ID" value="KAF5323811.1"/>
    <property type="molecule type" value="Genomic_DNA"/>
</dbReference>
<dbReference type="InterPro" id="IPR011706">
    <property type="entry name" value="Cu-oxidase_C"/>
</dbReference>
<keyword evidence="11" id="KW-1185">Reference proteome</keyword>
<evidence type="ECO:0000313" key="11">
    <source>
        <dbReference type="Proteomes" id="UP000567179"/>
    </source>
</evidence>
<gene>
    <name evidence="10" type="ORF">D9619_012985</name>
</gene>
<feature type="domain" description="Plastocyanin-like" evidence="9">
    <location>
        <begin position="14"/>
        <end position="114"/>
    </location>
</feature>
<feature type="domain" description="Plastocyanin-like" evidence="7">
    <location>
        <begin position="126"/>
        <end position="267"/>
    </location>
</feature>
<keyword evidence="4" id="KW-0186">Copper</keyword>
<dbReference type="Gene3D" id="2.60.40.420">
    <property type="entry name" value="Cupredoxins - blue copper proteins"/>
    <property type="match status" value="3"/>
</dbReference>
<dbReference type="SUPFAM" id="SSF49503">
    <property type="entry name" value="Cupredoxins"/>
    <property type="match status" value="3"/>
</dbReference>
<dbReference type="InterPro" id="IPR001117">
    <property type="entry name" value="Cu-oxidase_2nd"/>
</dbReference>
<evidence type="ECO:0000256" key="3">
    <source>
        <dbReference type="ARBA" id="ARBA00023002"/>
    </source>
</evidence>
<dbReference type="InterPro" id="IPR033138">
    <property type="entry name" value="Cu_oxidase_CS"/>
</dbReference>
<comment type="caution">
    <text evidence="10">The sequence shown here is derived from an EMBL/GenBank/DDBJ whole genome shotgun (WGS) entry which is preliminary data.</text>
</comment>
<evidence type="ECO:0000256" key="5">
    <source>
        <dbReference type="ARBA" id="ARBA00023157"/>
    </source>
</evidence>
<dbReference type="GO" id="GO:0005507">
    <property type="term" value="F:copper ion binding"/>
    <property type="evidence" value="ECO:0007669"/>
    <property type="project" value="InterPro"/>
</dbReference>
<dbReference type="Pfam" id="PF07732">
    <property type="entry name" value="Cu-oxidase_3"/>
    <property type="match status" value="1"/>
</dbReference>
<dbReference type="AlphaFoldDB" id="A0A8H5BII4"/>
<dbReference type="InterPro" id="IPR011707">
    <property type="entry name" value="Cu-oxidase-like_N"/>
</dbReference>
<protein>
    <recommendedName>
        <fullName evidence="12">Laccase</fullName>
    </recommendedName>
</protein>
<keyword evidence="6" id="KW-0325">Glycoprotein</keyword>
<evidence type="ECO:0000259" key="7">
    <source>
        <dbReference type="Pfam" id="PF00394"/>
    </source>
</evidence>
<evidence type="ECO:0008006" key="12">
    <source>
        <dbReference type="Google" id="ProtNLM"/>
    </source>
</evidence>
<dbReference type="PANTHER" id="PTHR11709">
    <property type="entry name" value="MULTI-COPPER OXIDASE"/>
    <property type="match status" value="1"/>
</dbReference>
<keyword evidence="2" id="KW-0479">Metal-binding</keyword>
<dbReference type="Pfam" id="PF07731">
    <property type="entry name" value="Cu-oxidase_2"/>
    <property type="match status" value="1"/>
</dbReference>
<dbReference type="FunFam" id="2.60.40.420:FF:000045">
    <property type="entry name" value="Laccase 2"/>
    <property type="match status" value="1"/>
</dbReference>
<name>A0A8H5BII4_9AGAR</name>
<sequence>MASTAPGCTHDSVTFPGPLVAGRKGDTFRINVVDELTDTSMLTGTSVHWHGILQKGSNWADGPVGVNQCPISSGNSFQYQFNVKDQAGTFWYHSHYSTQYCDGLRGPLVIYDPDDPHMSRYDIDDESTIITLADWYHYVAPKRPFIPIFNSTLINGRGRFLGGPLTDLSVTDVTPFTRYRFRLVSVSCDPNFTFSIDGHIMTVIEVDGENVEPMDVDSIQIFAGQRYSFVLTADQPVSNYWIRAEPNLGSQGFENGLNSAILRYQGAPPCDPNTTQEASTRPLLEPDLHPLDNPAAPGAPGLAGADIYLHFGIKLGDPIPGRFSVNNFSFMPPPVPVLLQILSGTKSPKQLLPDGSSYMLPPNKVVEMSLPGGSVGSPHPIHLHGHSFSVIRSAGSTVYNYDNPVRRDVVNIGSSTNDNVTIRFTTDNRGPWIMHCHIDWHLDAGLAIVLAEADDEEREETQPTSWNDLCPTFDALPPQTLP</sequence>
<reference evidence="10 11" key="1">
    <citation type="journal article" date="2020" name="ISME J.">
        <title>Uncovering the hidden diversity of litter-decomposition mechanisms in mushroom-forming fungi.</title>
        <authorList>
            <person name="Floudas D."/>
            <person name="Bentzer J."/>
            <person name="Ahren D."/>
            <person name="Johansson T."/>
            <person name="Persson P."/>
            <person name="Tunlid A."/>
        </authorList>
    </citation>
    <scope>NUCLEOTIDE SEQUENCE [LARGE SCALE GENOMIC DNA]</scope>
    <source>
        <strain evidence="10 11">CBS 101986</strain>
    </source>
</reference>
<evidence type="ECO:0000256" key="2">
    <source>
        <dbReference type="ARBA" id="ARBA00022723"/>
    </source>
</evidence>
<dbReference type="PANTHER" id="PTHR11709:SF511">
    <property type="entry name" value="LACCASE"/>
    <property type="match status" value="1"/>
</dbReference>
<dbReference type="Proteomes" id="UP000567179">
    <property type="component" value="Unassembled WGS sequence"/>
</dbReference>
<dbReference type="InterPro" id="IPR008972">
    <property type="entry name" value="Cupredoxin"/>
</dbReference>
<dbReference type="InterPro" id="IPR045087">
    <property type="entry name" value="Cu-oxidase_fam"/>
</dbReference>
<dbReference type="PROSITE" id="PS00079">
    <property type="entry name" value="MULTICOPPER_OXIDASE1"/>
    <property type="match status" value="2"/>
</dbReference>
<feature type="domain" description="Plastocyanin-like" evidence="8">
    <location>
        <begin position="331"/>
        <end position="455"/>
    </location>
</feature>
<evidence type="ECO:0000256" key="4">
    <source>
        <dbReference type="ARBA" id="ARBA00023008"/>
    </source>
</evidence>
<dbReference type="OrthoDB" id="2121828at2759"/>
<comment type="similarity">
    <text evidence="1">Belongs to the multicopper oxidase family.</text>
</comment>
<evidence type="ECO:0000313" key="10">
    <source>
        <dbReference type="EMBL" id="KAF5323811.1"/>
    </source>
</evidence>
<evidence type="ECO:0000256" key="1">
    <source>
        <dbReference type="ARBA" id="ARBA00010609"/>
    </source>
</evidence>
<evidence type="ECO:0000256" key="6">
    <source>
        <dbReference type="ARBA" id="ARBA00023180"/>
    </source>
</evidence>
<dbReference type="GO" id="GO:0016491">
    <property type="term" value="F:oxidoreductase activity"/>
    <property type="evidence" value="ECO:0007669"/>
    <property type="project" value="UniProtKB-KW"/>
</dbReference>
<dbReference type="Pfam" id="PF00394">
    <property type="entry name" value="Cu-oxidase"/>
    <property type="match status" value="1"/>
</dbReference>
<dbReference type="CDD" id="cd13903">
    <property type="entry name" value="CuRO_3_Tv-LCC_like"/>
    <property type="match status" value="1"/>
</dbReference>
<dbReference type="InterPro" id="IPR002355">
    <property type="entry name" value="Cu_oxidase_Cu_BS"/>
</dbReference>
<proteinExistence type="inferred from homology"/>
<evidence type="ECO:0000259" key="9">
    <source>
        <dbReference type="Pfam" id="PF07732"/>
    </source>
</evidence>